<evidence type="ECO:0000256" key="9">
    <source>
        <dbReference type="ARBA" id="ARBA00023049"/>
    </source>
</evidence>
<keyword evidence="8" id="KW-0411">Iron-sulfur</keyword>
<evidence type="ECO:0000256" key="5">
    <source>
        <dbReference type="ARBA" id="ARBA00022729"/>
    </source>
</evidence>
<dbReference type="InterPro" id="IPR006311">
    <property type="entry name" value="TAT_signal"/>
</dbReference>
<sequence>MITENTTQPITSRRSFLLTATQVVLGLGLVSAPTIACAKAIKKRSLSFVHTRTQQELTLVYASGSAYDRRALTKINRFLRDYNTGQVHVIDPKLLDILWAVKGEMGNKGVYEIVSGFRSPKTNRLLRQGHSGVATKSLHMQGKAVDIRFSGASLAQVRQCALEMQCGGVGYYPRDGFVHLDSGQFRTW</sequence>
<dbReference type="InterPro" id="IPR009045">
    <property type="entry name" value="Zn_M74/Hedgehog-like"/>
</dbReference>
<keyword evidence="7" id="KW-0862">Zinc</keyword>
<accession>A0A7T6AQ71</accession>
<evidence type="ECO:0000313" key="14">
    <source>
        <dbReference type="Proteomes" id="UP000596092"/>
    </source>
</evidence>
<keyword evidence="3" id="KW-0645">Protease</keyword>
<dbReference type="GO" id="GO:0051536">
    <property type="term" value="F:iron-sulfur cluster binding"/>
    <property type="evidence" value="ECO:0007669"/>
    <property type="project" value="UniProtKB-KW"/>
</dbReference>
<proteinExistence type="inferred from homology"/>
<keyword evidence="10" id="KW-0961">Cell wall biogenesis/degradation</keyword>
<organism evidence="13 14">
    <name type="scientific">Desulfobulbus oligotrophicus</name>
    <dbReference type="NCBI Taxonomy" id="1909699"/>
    <lineage>
        <taxon>Bacteria</taxon>
        <taxon>Pseudomonadati</taxon>
        <taxon>Thermodesulfobacteriota</taxon>
        <taxon>Desulfobulbia</taxon>
        <taxon>Desulfobulbales</taxon>
        <taxon>Desulfobulbaceae</taxon>
        <taxon>Desulfobulbus</taxon>
    </lineage>
</organism>
<dbReference type="RefSeq" id="WP_199263999.1">
    <property type="nucleotide sequence ID" value="NZ_CP054140.1"/>
</dbReference>
<evidence type="ECO:0000256" key="8">
    <source>
        <dbReference type="ARBA" id="ARBA00023014"/>
    </source>
</evidence>
<dbReference type="GO" id="GO:0008237">
    <property type="term" value="F:metallopeptidase activity"/>
    <property type="evidence" value="ECO:0007669"/>
    <property type="project" value="UniProtKB-KW"/>
</dbReference>
<keyword evidence="8" id="KW-0408">Iron</keyword>
<gene>
    <name evidence="13" type="ORF">HP555_04495</name>
</gene>
<dbReference type="InterPro" id="IPR010275">
    <property type="entry name" value="MepK"/>
</dbReference>
<dbReference type="GO" id="GO:0071555">
    <property type="term" value="P:cell wall organization"/>
    <property type="evidence" value="ECO:0007669"/>
    <property type="project" value="UniProtKB-KW"/>
</dbReference>
<evidence type="ECO:0000256" key="10">
    <source>
        <dbReference type="ARBA" id="ARBA00023316"/>
    </source>
</evidence>
<dbReference type="EMBL" id="CP054140">
    <property type="protein sequence ID" value="QQG65180.1"/>
    <property type="molecule type" value="Genomic_DNA"/>
</dbReference>
<dbReference type="GO" id="GO:0006508">
    <property type="term" value="P:proteolysis"/>
    <property type="evidence" value="ECO:0007669"/>
    <property type="project" value="UniProtKB-KW"/>
</dbReference>
<comment type="similarity">
    <text evidence="11">Belongs to the peptidase M15 family.</text>
</comment>
<keyword evidence="14" id="KW-1185">Reference proteome</keyword>
<evidence type="ECO:0000256" key="1">
    <source>
        <dbReference type="ARBA" id="ARBA00001947"/>
    </source>
</evidence>
<evidence type="ECO:0000256" key="12">
    <source>
        <dbReference type="ARBA" id="ARBA00093666"/>
    </source>
</evidence>
<keyword evidence="4" id="KW-0479">Metal-binding</keyword>
<reference evidence="13 14" key="1">
    <citation type="submission" date="2020-05" db="EMBL/GenBank/DDBJ databases">
        <title>Complete genome of Desulfobulbus oligotrophicus.</title>
        <authorList>
            <person name="Podar M."/>
        </authorList>
    </citation>
    <scope>NUCLEOTIDE SEQUENCE [LARGE SCALE GENOMIC DNA]</scope>
    <source>
        <strain evidence="13 14">Prop6</strain>
    </source>
</reference>
<protein>
    <recommendedName>
        <fullName evidence="12">Murein endopeptidase K</fullName>
    </recommendedName>
</protein>
<evidence type="ECO:0000313" key="13">
    <source>
        <dbReference type="EMBL" id="QQG65180.1"/>
    </source>
</evidence>
<dbReference type="PANTHER" id="PTHR37425:SF1">
    <property type="entry name" value="OUTER MEMBRANE PROTEIN"/>
    <property type="match status" value="1"/>
</dbReference>
<dbReference type="Gene3D" id="3.30.1380.10">
    <property type="match status" value="1"/>
</dbReference>
<comment type="pathway">
    <text evidence="2">Cell wall biogenesis; cell wall polysaccharide biosynthesis.</text>
</comment>
<evidence type="ECO:0000256" key="2">
    <source>
        <dbReference type="ARBA" id="ARBA00004776"/>
    </source>
</evidence>
<evidence type="ECO:0000256" key="4">
    <source>
        <dbReference type="ARBA" id="ARBA00022723"/>
    </source>
</evidence>
<dbReference type="PANTHER" id="PTHR37425">
    <property type="match status" value="1"/>
</dbReference>
<evidence type="ECO:0000256" key="6">
    <source>
        <dbReference type="ARBA" id="ARBA00022801"/>
    </source>
</evidence>
<keyword evidence="5" id="KW-0732">Signal</keyword>
<dbReference type="GO" id="GO:0046872">
    <property type="term" value="F:metal ion binding"/>
    <property type="evidence" value="ECO:0007669"/>
    <property type="project" value="UniProtKB-KW"/>
</dbReference>
<dbReference type="KEGG" id="dog:HP555_04495"/>
<dbReference type="Pfam" id="PF05951">
    <property type="entry name" value="Peptidase_M15_2"/>
    <property type="match status" value="1"/>
</dbReference>
<keyword evidence="9" id="KW-0482">Metalloprotease</keyword>
<evidence type="ECO:0000256" key="11">
    <source>
        <dbReference type="ARBA" id="ARBA00093448"/>
    </source>
</evidence>
<dbReference type="Proteomes" id="UP000596092">
    <property type="component" value="Chromosome"/>
</dbReference>
<dbReference type="CDD" id="cd14844">
    <property type="entry name" value="Zn-DD-carboxypeptidase_like"/>
    <property type="match status" value="1"/>
</dbReference>
<evidence type="ECO:0000256" key="7">
    <source>
        <dbReference type="ARBA" id="ARBA00022833"/>
    </source>
</evidence>
<evidence type="ECO:0000256" key="3">
    <source>
        <dbReference type="ARBA" id="ARBA00022670"/>
    </source>
</evidence>
<name>A0A7T6AQ71_9BACT</name>
<dbReference type="PROSITE" id="PS51318">
    <property type="entry name" value="TAT"/>
    <property type="match status" value="1"/>
</dbReference>
<comment type="cofactor">
    <cofactor evidence="1">
        <name>Zn(2+)</name>
        <dbReference type="ChEBI" id="CHEBI:29105"/>
    </cofactor>
</comment>
<dbReference type="AlphaFoldDB" id="A0A7T6AQ71"/>
<dbReference type="SUPFAM" id="SSF55166">
    <property type="entry name" value="Hedgehog/DD-peptidase"/>
    <property type="match status" value="1"/>
</dbReference>
<keyword evidence="6" id="KW-0378">Hydrolase</keyword>